<keyword evidence="1 6" id="KW-0645">Protease</keyword>
<keyword evidence="5 6" id="KW-0482">Metalloprotease</keyword>
<keyword evidence="3 6" id="KW-0378">Hydrolase</keyword>
<dbReference type="Gene3D" id="1.10.1370.40">
    <property type="match status" value="1"/>
</dbReference>
<evidence type="ECO:0000256" key="4">
    <source>
        <dbReference type="ARBA" id="ARBA00022833"/>
    </source>
</evidence>
<gene>
    <name evidence="8" type="ORF">PCOR1329_LOCUS71136</name>
</gene>
<comment type="caution">
    <text evidence="8">The sequence shown here is derived from an EMBL/GenBank/DDBJ whole genome shotgun (WGS) entry which is preliminary data.</text>
</comment>
<feature type="domain" description="Peptidase M3A/M3B catalytic" evidence="7">
    <location>
        <begin position="2"/>
        <end position="106"/>
    </location>
</feature>
<comment type="cofactor">
    <cofactor evidence="6">
        <name>Zn(2+)</name>
        <dbReference type="ChEBI" id="CHEBI:29105"/>
    </cofactor>
    <text evidence="6">Binds 1 zinc ion.</text>
</comment>
<protein>
    <recommendedName>
        <fullName evidence="7">Peptidase M3A/M3B catalytic domain-containing protein</fullName>
    </recommendedName>
</protein>
<evidence type="ECO:0000313" key="9">
    <source>
        <dbReference type="Proteomes" id="UP001189429"/>
    </source>
</evidence>
<keyword evidence="2 6" id="KW-0479">Metal-binding</keyword>
<dbReference type="Pfam" id="PF01432">
    <property type="entry name" value="Peptidase_M3"/>
    <property type="match status" value="1"/>
</dbReference>
<organism evidence="8 9">
    <name type="scientific">Prorocentrum cordatum</name>
    <dbReference type="NCBI Taxonomy" id="2364126"/>
    <lineage>
        <taxon>Eukaryota</taxon>
        <taxon>Sar</taxon>
        <taxon>Alveolata</taxon>
        <taxon>Dinophyceae</taxon>
        <taxon>Prorocentrales</taxon>
        <taxon>Prorocentraceae</taxon>
        <taxon>Prorocentrum</taxon>
    </lineage>
</organism>
<dbReference type="PANTHER" id="PTHR11804">
    <property type="entry name" value="PROTEASE M3 THIMET OLIGOPEPTIDASE-RELATED"/>
    <property type="match status" value="1"/>
</dbReference>
<evidence type="ECO:0000256" key="6">
    <source>
        <dbReference type="RuleBase" id="RU003435"/>
    </source>
</evidence>
<sequence length="128" mass="14021">MLGVLYMDPFERPGKAVQSAQFTLQGSKALEGGRQQVPKTTLVYALPVGMPGLPMSFAVTFMHEIGHAVHSLLSATSFQHLSGTRGAVDFVEFPSHLFEHYVLDRSGLPVQVRQPLQDWGTHPHRAAA</sequence>
<evidence type="ECO:0000256" key="5">
    <source>
        <dbReference type="ARBA" id="ARBA00023049"/>
    </source>
</evidence>
<keyword evidence="4 6" id="KW-0862">Zinc</keyword>
<accession>A0ABN9WW47</accession>
<evidence type="ECO:0000259" key="7">
    <source>
        <dbReference type="Pfam" id="PF01432"/>
    </source>
</evidence>
<evidence type="ECO:0000256" key="1">
    <source>
        <dbReference type="ARBA" id="ARBA00022670"/>
    </source>
</evidence>
<dbReference type="PANTHER" id="PTHR11804:SF79">
    <property type="entry name" value="MITOCHONDRIAL INTERMEDIATE PEPTIDASE"/>
    <property type="match status" value="1"/>
</dbReference>
<dbReference type="EMBL" id="CAUYUJ010019427">
    <property type="protein sequence ID" value="CAK0891094.1"/>
    <property type="molecule type" value="Genomic_DNA"/>
</dbReference>
<proteinExistence type="inferred from homology"/>
<dbReference type="InterPro" id="IPR045090">
    <property type="entry name" value="Pept_M3A_M3B"/>
</dbReference>
<keyword evidence="9" id="KW-1185">Reference proteome</keyword>
<evidence type="ECO:0000256" key="2">
    <source>
        <dbReference type="ARBA" id="ARBA00022723"/>
    </source>
</evidence>
<dbReference type="InterPro" id="IPR001567">
    <property type="entry name" value="Pept_M3A_M3B_dom"/>
</dbReference>
<comment type="similarity">
    <text evidence="6">Belongs to the peptidase M3 family.</text>
</comment>
<dbReference type="SUPFAM" id="SSF55486">
    <property type="entry name" value="Metalloproteases ('zincins'), catalytic domain"/>
    <property type="match status" value="1"/>
</dbReference>
<evidence type="ECO:0000313" key="8">
    <source>
        <dbReference type="EMBL" id="CAK0891094.1"/>
    </source>
</evidence>
<reference evidence="8" key="1">
    <citation type="submission" date="2023-10" db="EMBL/GenBank/DDBJ databases">
        <authorList>
            <person name="Chen Y."/>
            <person name="Shah S."/>
            <person name="Dougan E. K."/>
            <person name="Thang M."/>
            <person name="Chan C."/>
        </authorList>
    </citation>
    <scope>NUCLEOTIDE SEQUENCE [LARGE SCALE GENOMIC DNA]</scope>
</reference>
<dbReference type="Proteomes" id="UP001189429">
    <property type="component" value="Unassembled WGS sequence"/>
</dbReference>
<name>A0ABN9WW47_9DINO</name>
<evidence type="ECO:0000256" key="3">
    <source>
        <dbReference type="ARBA" id="ARBA00022801"/>
    </source>
</evidence>